<evidence type="ECO:0000256" key="4">
    <source>
        <dbReference type="ARBA" id="ARBA00022857"/>
    </source>
</evidence>
<protein>
    <recommendedName>
        <fullName evidence="11">Ferredoxin--NADP(+) reductase</fullName>
    </recommendedName>
</protein>
<evidence type="ECO:0000256" key="3">
    <source>
        <dbReference type="ARBA" id="ARBA00022827"/>
    </source>
</evidence>
<dbReference type="PANTHER" id="PTHR48467:SF1">
    <property type="entry name" value="GLUTAMATE SYNTHASE 1 [NADH], CHLOROPLASTIC-LIKE"/>
    <property type="match status" value="1"/>
</dbReference>
<dbReference type="STRING" id="2018661.A0A2A2KT72"/>
<keyword evidence="10" id="KW-1185">Reference proteome</keyword>
<evidence type="ECO:0008006" key="11">
    <source>
        <dbReference type="Google" id="ProtNLM"/>
    </source>
</evidence>
<dbReference type="PANTHER" id="PTHR48467">
    <property type="entry name" value="GLUTAMATE SYNTHASE 1 [NADH], CHLOROPLASTIC-LIKE"/>
    <property type="match status" value="1"/>
</dbReference>
<dbReference type="Gene3D" id="3.30.110.20">
    <property type="entry name" value="Alba-like domain"/>
    <property type="match status" value="1"/>
</dbReference>
<dbReference type="Gene3D" id="3.50.50.60">
    <property type="entry name" value="FAD/NAD(P)-binding domain"/>
    <property type="match status" value="1"/>
</dbReference>
<evidence type="ECO:0000313" key="9">
    <source>
        <dbReference type="EMBL" id="PAV77119.1"/>
    </source>
</evidence>
<feature type="domain" description="FAD/NAD(P)-binding" evidence="8">
    <location>
        <begin position="158"/>
        <end position="227"/>
    </location>
</feature>
<evidence type="ECO:0000256" key="2">
    <source>
        <dbReference type="ARBA" id="ARBA00022630"/>
    </source>
</evidence>
<dbReference type="OrthoDB" id="333024at2759"/>
<evidence type="ECO:0000259" key="8">
    <source>
        <dbReference type="Pfam" id="PF07992"/>
    </source>
</evidence>
<evidence type="ECO:0000259" key="7">
    <source>
        <dbReference type="Pfam" id="PF01918"/>
    </source>
</evidence>
<proteinExistence type="predicted"/>
<dbReference type="GO" id="GO:0003676">
    <property type="term" value="F:nucleic acid binding"/>
    <property type="evidence" value="ECO:0007669"/>
    <property type="project" value="InterPro"/>
</dbReference>
<feature type="domain" description="DNA/RNA-binding protein Alba-like" evidence="7">
    <location>
        <begin position="42"/>
        <end position="86"/>
    </location>
</feature>
<keyword evidence="3" id="KW-0274">FAD</keyword>
<dbReference type="EMBL" id="LIAE01007765">
    <property type="protein sequence ID" value="PAV77118.1"/>
    <property type="molecule type" value="Genomic_DNA"/>
</dbReference>
<keyword evidence="2" id="KW-0285">Flavoprotein</keyword>
<evidence type="ECO:0000313" key="10">
    <source>
        <dbReference type="Proteomes" id="UP000218231"/>
    </source>
</evidence>
<dbReference type="Pfam" id="PF07992">
    <property type="entry name" value="Pyr_redox_2"/>
    <property type="match status" value="1"/>
</dbReference>
<dbReference type="SUPFAM" id="SSF51905">
    <property type="entry name" value="FAD/NAD(P)-binding domain"/>
    <property type="match status" value="1"/>
</dbReference>
<gene>
    <name evidence="9" type="ORF">WR25_14222</name>
</gene>
<feature type="region of interest" description="Disordered" evidence="6">
    <location>
        <begin position="1"/>
        <end position="38"/>
    </location>
</feature>
<name>A0A2A2KT72_9BILA</name>
<dbReference type="InterPro" id="IPR036188">
    <property type="entry name" value="FAD/NAD-bd_sf"/>
</dbReference>
<keyword evidence="4" id="KW-0521">NADP</keyword>
<sequence length="319" mass="35430">MSSLPTKSPQEEQPQSVSSNRINPVDFERKRLQPSKCSTSPNHFYITKKTSLQGEARKLEKALNEKFDEVFVHGLGTAINKTVDLAFEMDRLMGGTVGCHIQTSTVEACSHAPHYSAKALLTSTSSNIPLFPMVSFVMGLLPIIRRVGQDVAFDELVSNYDAIVLAYGSYRQRKLQIPGDKSTNVISGSDFVAWYNGVPNSKAPLLDNSEAVVIGNGNVALDCARIISLGVLGKLNETDVPLERLKLLENSAINRIKIVGRRGPLDVSFTIKELREQFRVEGWQSYIEAAAREELEPEKWPAGIARKHQRLFEARNFSL</sequence>
<evidence type="ECO:0000256" key="6">
    <source>
        <dbReference type="SAM" id="MobiDB-lite"/>
    </source>
</evidence>
<keyword evidence="5" id="KW-0560">Oxidoreductase</keyword>
<dbReference type="GO" id="GO:0016491">
    <property type="term" value="F:oxidoreductase activity"/>
    <property type="evidence" value="ECO:0007669"/>
    <property type="project" value="UniProtKB-KW"/>
</dbReference>
<dbReference type="EMBL" id="LIAE01007765">
    <property type="protein sequence ID" value="PAV77119.1"/>
    <property type="molecule type" value="Genomic_DNA"/>
</dbReference>
<dbReference type="InterPro" id="IPR002775">
    <property type="entry name" value="DNA/RNA-bd_Alba-like"/>
</dbReference>
<comment type="caution">
    <text evidence="9">The sequence shown here is derived from an EMBL/GenBank/DDBJ whole genome shotgun (WGS) entry which is preliminary data.</text>
</comment>
<dbReference type="AlphaFoldDB" id="A0A2A2KT72"/>
<evidence type="ECO:0000256" key="5">
    <source>
        <dbReference type="ARBA" id="ARBA00023002"/>
    </source>
</evidence>
<reference evidence="9 10" key="1">
    <citation type="journal article" date="2017" name="Curr. Biol.">
        <title>Genome architecture and evolution of a unichromosomal asexual nematode.</title>
        <authorList>
            <person name="Fradin H."/>
            <person name="Zegar C."/>
            <person name="Gutwein M."/>
            <person name="Lucas J."/>
            <person name="Kovtun M."/>
            <person name="Corcoran D."/>
            <person name="Baugh L.R."/>
            <person name="Kiontke K."/>
            <person name="Gunsalus K."/>
            <person name="Fitch D.H."/>
            <person name="Piano F."/>
        </authorList>
    </citation>
    <scope>NUCLEOTIDE SEQUENCE [LARGE SCALE GENOMIC DNA]</scope>
    <source>
        <strain evidence="9">PF1309</strain>
    </source>
</reference>
<accession>A0A2A2KT72</accession>
<dbReference type="SUPFAM" id="SSF82704">
    <property type="entry name" value="AlbA-like"/>
    <property type="match status" value="1"/>
</dbReference>
<dbReference type="InterPro" id="IPR023753">
    <property type="entry name" value="FAD/NAD-binding_dom"/>
</dbReference>
<dbReference type="InterPro" id="IPR036882">
    <property type="entry name" value="Alba-like_dom_sf"/>
</dbReference>
<dbReference type="Pfam" id="PF01918">
    <property type="entry name" value="Alba"/>
    <property type="match status" value="1"/>
</dbReference>
<evidence type="ECO:0000256" key="1">
    <source>
        <dbReference type="ARBA" id="ARBA00001974"/>
    </source>
</evidence>
<comment type="cofactor">
    <cofactor evidence="1">
        <name>FAD</name>
        <dbReference type="ChEBI" id="CHEBI:57692"/>
    </cofactor>
</comment>
<organism evidence="9 10">
    <name type="scientific">Diploscapter pachys</name>
    <dbReference type="NCBI Taxonomy" id="2018661"/>
    <lineage>
        <taxon>Eukaryota</taxon>
        <taxon>Metazoa</taxon>
        <taxon>Ecdysozoa</taxon>
        <taxon>Nematoda</taxon>
        <taxon>Chromadorea</taxon>
        <taxon>Rhabditida</taxon>
        <taxon>Rhabditina</taxon>
        <taxon>Rhabditomorpha</taxon>
        <taxon>Rhabditoidea</taxon>
        <taxon>Rhabditidae</taxon>
        <taxon>Diploscapter</taxon>
    </lineage>
</organism>
<dbReference type="EMBL" id="LIAE01007765">
    <property type="protein sequence ID" value="PAV77117.1"/>
    <property type="molecule type" value="Genomic_DNA"/>
</dbReference>
<dbReference type="Proteomes" id="UP000218231">
    <property type="component" value="Unassembled WGS sequence"/>
</dbReference>
<dbReference type="InterPro" id="IPR055275">
    <property type="entry name" value="Ferredox_Rdtase"/>
</dbReference>